<dbReference type="Proteomes" id="UP000183868">
    <property type="component" value="Chromosome"/>
</dbReference>
<name>H1XNQ5_CALAY</name>
<evidence type="ECO:0000313" key="4">
    <source>
        <dbReference type="Proteomes" id="UP000004671"/>
    </source>
</evidence>
<evidence type="ECO:0000259" key="1">
    <source>
        <dbReference type="Pfam" id="PF01882"/>
    </source>
</evidence>
<proteinExistence type="predicted"/>
<evidence type="ECO:0000313" key="2">
    <source>
        <dbReference type="EMBL" id="APF19396.1"/>
    </source>
</evidence>
<dbReference type="InterPro" id="IPR002881">
    <property type="entry name" value="DUF58"/>
</dbReference>
<dbReference type="PaxDb" id="880073-Calab_3696"/>
<dbReference type="Pfam" id="PF01882">
    <property type="entry name" value="DUF58"/>
    <property type="match status" value="1"/>
</dbReference>
<dbReference type="AlphaFoldDB" id="H1XNQ5"/>
<dbReference type="KEGG" id="caby:Cabys_2648"/>
<dbReference type="Proteomes" id="UP000004671">
    <property type="component" value="Chromosome"/>
</dbReference>
<dbReference type="RefSeq" id="WP_006930865.1">
    <property type="nucleotide sequence ID" value="NZ_CM001402.1"/>
</dbReference>
<reference evidence="2 5" key="2">
    <citation type="submission" date="2016-11" db="EMBL/GenBank/DDBJ databases">
        <title>Genomic analysis of Caldithrix abyssi and proposal of a novel bacterial phylum Caldithrichaeota.</title>
        <authorList>
            <person name="Kublanov I."/>
            <person name="Sigalova O."/>
            <person name="Gavrilov S."/>
            <person name="Lebedinsky A."/>
            <person name="Ivanova N."/>
            <person name="Daum C."/>
            <person name="Reddy T."/>
            <person name="Klenk H.P."/>
            <person name="Goker M."/>
            <person name="Reva O."/>
            <person name="Miroshnichenko M."/>
            <person name="Kyprides N."/>
            <person name="Woyke T."/>
            <person name="Gelfand M."/>
        </authorList>
    </citation>
    <scope>NUCLEOTIDE SEQUENCE [LARGE SCALE GENOMIC DNA]</scope>
    <source>
        <strain evidence="2 5">LF13</strain>
    </source>
</reference>
<dbReference type="STRING" id="880073.Cabys_2648"/>
<dbReference type="PANTHER" id="PTHR33608:SF7">
    <property type="entry name" value="DUF58 DOMAIN-CONTAINING PROTEIN"/>
    <property type="match status" value="1"/>
</dbReference>
<dbReference type="Gene3D" id="3.40.50.410">
    <property type="entry name" value="von Willebrand factor, type A domain"/>
    <property type="match status" value="1"/>
</dbReference>
<organism evidence="3 4">
    <name type="scientific">Caldithrix abyssi DSM 13497</name>
    <dbReference type="NCBI Taxonomy" id="880073"/>
    <lineage>
        <taxon>Bacteria</taxon>
        <taxon>Pseudomonadati</taxon>
        <taxon>Calditrichota</taxon>
        <taxon>Calditrichia</taxon>
        <taxon>Calditrichales</taxon>
        <taxon>Calditrichaceae</taxon>
        <taxon>Caldithrix</taxon>
    </lineage>
</organism>
<accession>H1XNQ5</accession>
<keyword evidence="4" id="KW-1185">Reference proteome</keyword>
<dbReference type="SUPFAM" id="SSF53300">
    <property type="entry name" value="vWA-like"/>
    <property type="match status" value="1"/>
</dbReference>
<gene>
    <name evidence="2" type="ORF">Cabys_2648</name>
    <name evidence="3" type="ORF">Calab_3696</name>
</gene>
<dbReference type="EMBL" id="CM001402">
    <property type="protein sequence ID" value="EHO43293.1"/>
    <property type="molecule type" value="Genomic_DNA"/>
</dbReference>
<protein>
    <recommendedName>
        <fullName evidence="1">DUF58 domain-containing protein</fullName>
    </recommendedName>
</protein>
<sequence length="299" mass="35144">MKTQNTLKLLDPRFLSKIGNLQLIARAVVEGFITGLHKSPFHGFSVEFSQHRPYMAGDSLRFVDWKVYGRTDRFYIKQFEEETNLRSYLLVDVSRSMSYGSNDVSKWQYASYLAASLAYLLLRQRDATGLALFDERIKLHMPPRSMGSYLRQILNALETAKAGNDTQIARTLHQIADRFRRRGLIILISDLMDDPAQVIRGLKHFRHDQHEVIVFHVLDRQEVEFNFHGNVLFKDLESGEKIKTQPYLIKEQYRERMRAFLKMYQLETSKNNIEYQLIFTDEPLNIALTKFLSKRKRMI</sequence>
<dbReference type="PANTHER" id="PTHR33608">
    <property type="entry name" value="BLL2464 PROTEIN"/>
    <property type="match status" value="1"/>
</dbReference>
<dbReference type="eggNOG" id="COG1721">
    <property type="taxonomic scope" value="Bacteria"/>
</dbReference>
<dbReference type="EMBL" id="CP018099">
    <property type="protein sequence ID" value="APF19396.1"/>
    <property type="molecule type" value="Genomic_DNA"/>
</dbReference>
<dbReference type="OrthoDB" id="9776116at2"/>
<evidence type="ECO:0000313" key="3">
    <source>
        <dbReference type="EMBL" id="EHO43293.1"/>
    </source>
</evidence>
<dbReference type="InterPro" id="IPR036465">
    <property type="entry name" value="vWFA_dom_sf"/>
</dbReference>
<reference evidence="3 4" key="1">
    <citation type="submission" date="2011-09" db="EMBL/GenBank/DDBJ databases">
        <title>The permanent draft genome of Caldithrix abyssi DSM 13497.</title>
        <authorList>
            <consortium name="US DOE Joint Genome Institute (JGI-PGF)"/>
            <person name="Lucas S."/>
            <person name="Han J."/>
            <person name="Lapidus A."/>
            <person name="Bruce D."/>
            <person name="Goodwin L."/>
            <person name="Pitluck S."/>
            <person name="Peters L."/>
            <person name="Kyrpides N."/>
            <person name="Mavromatis K."/>
            <person name="Ivanova N."/>
            <person name="Mikhailova N."/>
            <person name="Chertkov O."/>
            <person name="Detter J.C."/>
            <person name="Tapia R."/>
            <person name="Han C."/>
            <person name="Land M."/>
            <person name="Hauser L."/>
            <person name="Markowitz V."/>
            <person name="Cheng J.-F."/>
            <person name="Hugenholtz P."/>
            <person name="Woyke T."/>
            <person name="Wu D."/>
            <person name="Spring S."/>
            <person name="Brambilla E."/>
            <person name="Klenk H.-P."/>
            <person name="Eisen J.A."/>
        </authorList>
    </citation>
    <scope>NUCLEOTIDE SEQUENCE [LARGE SCALE GENOMIC DNA]</scope>
    <source>
        <strain evidence="3 4">DSM 13497</strain>
    </source>
</reference>
<feature type="domain" description="DUF58" evidence="1">
    <location>
        <begin position="51"/>
        <end position="256"/>
    </location>
</feature>
<evidence type="ECO:0000313" key="5">
    <source>
        <dbReference type="Proteomes" id="UP000183868"/>
    </source>
</evidence>
<dbReference type="HOGENOM" id="CLU_054927_3_1_0"/>